<dbReference type="PANTHER" id="PTHR36302:SF1">
    <property type="entry name" value="COPPER CHAPERONE PCU(A)C"/>
    <property type="match status" value="1"/>
</dbReference>
<dbReference type="Gene3D" id="2.60.40.1890">
    <property type="entry name" value="PCu(A)C copper chaperone"/>
    <property type="match status" value="1"/>
</dbReference>
<dbReference type="SUPFAM" id="SSF110087">
    <property type="entry name" value="DR1885-like metal-binding protein"/>
    <property type="match status" value="1"/>
</dbReference>
<dbReference type="InterPro" id="IPR036182">
    <property type="entry name" value="PCuAC_sf"/>
</dbReference>
<evidence type="ECO:0008006" key="4">
    <source>
        <dbReference type="Google" id="ProtNLM"/>
    </source>
</evidence>
<sequence>MKRYLLWLGLTALLAPAVQATQADQIKASHAWIRLLPADLPAGGYVTLDNQGSSAATLVSVHSAAYASAMLHQSTTDPAGNSDMHMLDRLIVPAHGQVSLAPAGYHLMLQQATHALKPGDTVDITLDFADGSHQRVPFQVRPANATD</sequence>
<evidence type="ECO:0000313" key="2">
    <source>
        <dbReference type="EMBL" id="GGA20450.1"/>
    </source>
</evidence>
<feature type="signal peptide" evidence="1">
    <location>
        <begin position="1"/>
        <end position="20"/>
    </location>
</feature>
<protein>
    <recommendedName>
        <fullName evidence="4">Copper chaperone PCu(A)C</fullName>
    </recommendedName>
</protein>
<dbReference type="PANTHER" id="PTHR36302">
    <property type="entry name" value="BLR7088 PROTEIN"/>
    <property type="match status" value="1"/>
</dbReference>
<gene>
    <name evidence="2" type="ORF">GCM10010981_05650</name>
</gene>
<keyword evidence="3" id="KW-1185">Reference proteome</keyword>
<dbReference type="InterPro" id="IPR058248">
    <property type="entry name" value="Lxx211020-like"/>
</dbReference>
<organism evidence="2 3">
    <name type="scientific">Dyella nitratireducens</name>
    <dbReference type="NCBI Taxonomy" id="1849580"/>
    <lineage>
        <taxon>Bacteria</taxon>
        <taxon>Pseudomonadati</taxon>
        <taxon>Pseudomonadota</taxon>
        <taxon>Gammaproteobacteria</taxon>
        <taxon>Lysobacterales</taxon>
        <taxon>Rhodanobacteraceae</taxon>
        <taxon>Dyella</taxon>
    </lineage>
</organism>
<name>A0ABQ1FM85_9GAMM</name>
<feature type="chain" id="PRO_5047044835" description="Copper chaperone PCu(A)C" evidence="1">
    <location>
        <begin position="21"/>
        <end position="147"/>
    </location>
</feature>
<proteinExistence type="predicted"/>
<comment type="caution">
    <text evidence="2">The sequence shown here is derived from an EMBL/GenBank/DDBJ whole genome shotgun (WGS) entry which is preliminary data.</text>
</comment>
<accession>A0ABQ1FM85</accession>
<keyword evidence="1" id="KW-0732">Signal</keyword>
<evidence type="ECO:0000313" key="3">
    <source>
        <dbReference type="Proteomes" id="UP000620046"/>
    </source>
</evidence>
<dbReference type="Proteomes" id="UP000620046">
    <property type="component" value="Unassembled WGS sequence"/>
</dbReference>
<dbReference type="InterPro" id="IPR007410">
    <property type="entry name" value="LpqE-like"/>
</dbReference>
<dbReference type="EMBL" id="BMJA01000001">
    <property type="protein sequence ID" value="GGA20450.1"/>
    <property type="molecule type" value="Genomic_DNA"/>
</dbReference>
<dbReference type="RefSeq" id="WP_188792744.1">
    <property type="nucleotide sequence ID" value="NZ_BMJA01000001.1"/>
</dbReference>
<dbReference type="Pfam" id="PF04314">
    <property type="entry name" value="PCuAC"/>
    <property type="match status" value="1"/>
</dbReference>
<evidence type="ECO:0000256" key="1">
    <source>
        <dbReference type="SAM" id="SignalP"/>
    </source>
</evidence>
<reference evidence="3" key="1">
    <citation type="journal article" date="2019" name="Int. J. Syst. Evol. Microbiol.">
        <title>The Global Catalogue of Microorganisms (GCM) 10K type strain sequencing project: providing services to taxonomists for standard genome sequencing and annotation.</title>
        <authorList>
            <consortium name="The Broad Institute Genomics Platform"/>
            <consortium name="The Broad Institute Genome Sequencing Center for Infectious Disease"/>
            <person name="Wu L."/>
            <person name="Ma J."/>
        </authorList>
    </citation>
    <scope>NUCLEOTIDE SEQUENCE [LARGE SCALE GENOMIC DNA]</scope>
    <source>
        <strain evidence="3">CGMCC 1.15439</strain>
    </source>
</reference>